<reference evidence="1" key="1">
    <citation type="submission" date="2015-12" db="EMBL/GenBank/DDBJ databases">
        <title>Update maize B73 reference genome by single molecule sequencing technologies.</title>
        <authorList>
            <consortium name="Maize Genome Sequencing Project"/>
            <person name="Ware D."/>
        </authorList>
    </citation>
    <scope>NUCLEOTIDE SEQUENCE</scope>
    <source>
        <tissue evidence="1">Seedling</tissue>
    </source>
</reference>
<evidence type="ECO:0000313" key="1">
    <source>
        <dbReference type="EMBL" id="AQK54315.1"/>
    </source>
</evidence>
<dbReference type="InterPro" id="IPR011993">
    <property type="entry name" value="PH-like_dom_sf"/>
</dbReference>
<dbReference type="Gene3D" id="2.30.29.30">
    <property type="entry name" value="Pleckstrin-homology domain (PH domain)/Phosphotyrosine-binding domain (PTB)"/>
    <property type="match status" value="1"/>
</dbReference>
<protein>
    <submittedName>
        <fullName evidence="1">Putative regulator of chromosome condensation (RCC1) family protein</fullName>
    </submittedName>
</protein>
<dbReference type="Pfam" id="PF16457">
    <property type="entry name" value="PH_12"/>
    <property type="match status" value="1"/>
</dbReference>
<dbReference type="SUPFAM" id="SSF50729">
    <property type="entry name" value="PH domain-like"/>
    <property type="match status" value="1"/>
</dbReference>
<gene>
    <name evidence="1" type="ORF">ZEAMMB73_Zm00001d051479</name>
</gene>
<name>A0A1D6Q730_MAIZE</name>
<dbReference type="CDD" id="cd13365">
    <property type="entry name" value="PH_PLC_plant-like"/>
    <property type="match status" value="1"/>
</dbReference>
<accession>A0A1D6Q730</accession>
<sequence length="189" mass="21209">MAGGFEWSSSASTTRGVELQQSIVALKKGAHLLKCGKRGKPKFCTVRLSYDERALIWYSKERGKRLSLNSVSSVVLGQKTTKLLRLHWPEKESHSLSIIYKNGESSLDLVCKDRDQAECWYLGLTAVISAPCTPLLLIDSTNSRRINSCTNSPPSYIQQRSRLFAVHDGRNFPKVHSGIHACHDFYARI</sequence>
<dbReference type="InterPro" id="IPR001849">
    <property type="entry name" value="PH_domain"/>
</dbReference>
<proteinExistence type="predicted"/>
<dbReference type="EMBL" id="CM000780">
    <property type="protein sequence ID" value="AQK54315.1"/>
    <property type="molecule type" value="Genomic_DNA"/>
</dbReference>
<organism evidence="1">
    <name type="scientific">Zea mays</name>
    <name type="common">Maize</name>
    <dbReference type="NCBI Taxonomy" id="4577"/>
    <lineage>
        <taxon>Eukaryota</taxon>
        <taxon>Viridiplantae</taxon>
        <taxon>Streptophyta</taxon>
        <taxon>Embryophyta</taxon>
        <taxon>Tracheophyta</taxon>
        <taxon>Spermatophyta</taxon>
        <taxon>Magnoliopsida</taxon>
        <taxon>Liliopsida</taxon>
        <taxon>Poales</taxon>
        <taxon>Poaceae</taxon>
        <taxon>PACMAD clade</taxon>
        <taxon>Panicoideae</taxon>
        <taxon>Andropogonodae</taxon>
        <taxon>Andropogoneae</taxon>
        <taxon>Tripsacinae</taxon>
        <taxon>Zea</taxon>
    </lineage>
</organism>
<dbReference type="ExpressionAtlas" id="A0A1D6Q730">
    <property type="expression patterns" value="baseline and differential"/>
</dbReference>
<dbReference type="AlphaFoldDB" id="A0A1D6Q730"/>